<dbReference type="AlphaFoldDB" id="A0A2W7QFB4"/>
<name>A0A2W7QFB4_9RHOB</name>
<organism evidence="1 2">
    <name type="scientific">Roseinatronobacter thiooxidans</name>
    <dbReference type="NCBI Taxonomy" id="121821"/>
    <lineage>
        <taxon>Bacteria</taxon>
        <taxon>Pseudomonadati</taxon>
        <taxon>Pseudomonadota</taxon>
        <taxon>Alphaproteobacteria</taxon>
        <taxon>Rhodobacterales</taxon>
        <taxon>Paracoccaceae</taxon>
        <taxon>Roseinatronobacter</taxon>
    </lineage>
</organism>
<dbReference type="Proteomes" id="UP000249364">
    <property type="component" value="Unassembled WGS sequence"/>
</dbReference>
<dbReference type="STRING" id="121821.GCA_001870675_01767"/>
<protein>
    <submittedName>
        <fullName evidence="1">Uncharacterized protein</fullName>
    </submittedName>
</protein>
<evidence type="ECO:0000313" key="1">
    <source>
        <dbReference type="EMBL" id="PZX37235.1"/>
    </source>
</evidence>
<proteinExistence type="predicted"/>
<dbReference type="EMBL" id="QKZQ01000022">
    <property type="protein sequence ID" value="PZX37235.1"/>
    <property type="molecule type" value="Genomic_DNA"/>
</dbReference>
<keyword evidence="2" id="KW-1185">Reference proteome</keyword>
<gene>
    <name evidence="1" type="ORF">LY56_03235</name>
</gene>
<comment type="caution">
    <text evidence="1">The sequence shown here is derived from an EMBL/GenBank/DDBJ whole genome shotgun (WGS) entry which is preliminary data.</text>
</comment>
<evidence type="ECO:0000313" key="2">
    <source>
        <dbReference type="Proteomes" id="UP000249364"/>
    </source>
</evidence>
<accession>A0A2W7QFB4</accession>
<sequence length="76" mass="8269">MEGFNAMAETYRDRVGTPIRGLSRDAGLTETRKAPRRLVEKIVLEPHADGEGLDIDLHGTVLGLLVSATPIPSCHF</sequence>
<reference evidence="1 2" key="1">
    <citation type="submission" date="2018-06" db="EMBL/GenBank/DDBJ databases">
        <title>Genomic Encyclopedia of Archaeal and Bacterial Type Strains, Phase II (KMG-II): from individual species to whole genera.</title>
        <authorList>
            <person name="Goeker M."/>
        </authorList>
    </citation>
    <scope>NUCLEOTIDE SEQUENCE [LARGE SCALE GENOMIC DNA]</scope>
    <source>
        <strain evidence="1 2">DSM 13087</strain>
    </source>
</reference>